<dbReference type="OrthoDB" id="5342924at2759"/>
<dbReference type="AlphaFoldDB" id="A0A8H3ITH3"/>
<feature type="transmembrane region" description="Helical" evidence="2">
    <location>
        <begin position="42"/>
        <end position="64"/>
    </location>
</feature>
<feature type="region of interest" description="Disordered" evidence="1">
    <location>
        <begin position="765"/>
        <end position="785"/>
    </location>
</feature>
<feature type="compositionally biased region" description="Polar residues" evidence="1">
    <location>
        <begin position="765"/>
        <end position="774"/>
    </location>
</feature>
<reference evidence="3" key="1">
    <citation type="submission" date="2021-03" db="EMBL/GenBank/DDBJ databases">
        <authorList>
            <person name="Tagirdzhanova G."/>
        </authorList>
    </citation>
    <scope>NUCLEOTIDE SEQUENCE</scope>
</reference>
<proteinExistence type="predicted"/>
<gene>
    <name evidence="3" type="ORF">HETSPECPRED_008464</name>
</gene>
<dbReference type="EMBL" id="CAJPDS010000065">
    <property type="protein sequence ID" value="CAF9932860.1"/>
    <property type="molecule type" value="Genomic_DNA"/>
</dbReference>
<dbReference type="Proteomes" id="UP000664521">
    <property type="component" value="Unassembled WGS sequence"/>
</dbReference>
<keyword evidence="4" id="KW-1185">Reference proteome</keyword>
<keyword evidence="2" id="KW-0812">Transmembrane</keyword>
<comment type="caution">
    <text evidence="3">The sequence shown here is derived from an EMBL/GenBank/DDBJ whole genome shotgun (WGS) entry which is preliminary data.</text>
</comment>
<evidence type="ECO:0000256" key="1">
    <source>
        <dbReference type="SAM" id="MobiDB-lite"/>
    </source>
</evidence>
<protein>
    <submittedName>
        <fullName evidence="3">Uncharacterized protein</fullName>
    </submittedName>
</protein>
<sequence length="848" mass="93446">MRTIFSTFLRSVGLELPNVVARRKARASLTEPKKIVIRGSRWLALARCGVHILPILFTIVLVTLNLRHYLIEFHLQGIILSDDINLALLQIAAKVQELLIVASTSTIVFDVIRTELLNGNGVPLGLIGSGFSFKDISWFWSPDFWCSVQYQAQWHRKTFFLVTLVLAGLLAVMAGPATAVLVIPRSRVWPAGGSSFFLQGSEAELWPTHLNYTADQDSPLCRGSNPMRYGICPSGGYYAFLNHYGQVNISNFMDQPDYDWNYGDSPCDIEINDPTSQIPKIRTLGDIRSEGKTRKGSTFFKQPQIASTVFLKQLTADWWEATQKVSWSKPRDSSRYHYAKNLQTAVLTQNPQVHVECSTAQNVSTGVVASIWFPIYKSHLNQTLNVSIPEYNIKLPNSRFSWVPLNASKLPDATTGALFTFFPGNDSGKTANQTEHALVISCTVRAYWLKTSVKYGNDYNYAFTSTDIVGGTARPLRVSEPWLDALTPLLSDSSTSNATYSDADTGGLSQNHSYHTNITNGTYPNSMEILLEQIQVLKGGDLADNSTNKSHNSTMVEKWNAETFAVGGNRTTFLEGLLAAVFTDGLSRTNSVRAFSQTDLPFGQWSLWSYNRVENFNGAILQGGNALKTPSTDQDFTESRMNATIEGYSYHASSTTDFLAIAVVLFHCVVALAHTIYCVLHGVSSGCWDTVTEILTLALGPSADRGVPENTGAGIKNGQTFKKKAWVRVKKGRVVLVFEADADDKKSGNHDIGVLEEINTSAVIGVDPTSSSDPSLGDEERTPVRGSLRTLSPKLNGQSTGMMSLGSPLVRRLRPLRMNRIKKRKSPISGEPGLVTELETVEMDVKYA</sequence>
<keyword evidence="2" id="KW-0472">Membrane</keyword>
<evidence type="ECO:0000256" key="2">
    <source>
        <dbReference type="SAM" id="Phobius"/>
    </source>
</evidence>
<evidence type="ECO:0000313" key="4">
    <source>
        <dbReference type="Proteomes" id="UP000664521"/>
    </source>
</evidence>
<organism evidence="3 4">
    <name type="scientific">Heterodermia speciosa</name>
    <dbReference type="NCBI Taxonomy" id="116794"/>
    <lineage>
        <taxon>Eukaryota</taxon>
        <taxon>Fungi</taxon>
        <taxon>Dikarya</taxon>
        <taxon>Ascomycota</taxon>
        <taxon>Pezizomycotina</taxon>
        <taxon>Lecanoromycetes</taxon>
        <taxon>OSLEUM clade</taxon>
        <taxon>Lecanoromycetidae</taxon>
        <taxon>Caliciales</taxon>
        <taxon>Physciaceae</taxon>
        <taxon>Heterodermia</taxon>
    </lineage>
</organism>
<evidence type="ECO:0000313" key="3">
    <source>
        <dbReference type="EMBL" id="CAF9932860.1"/>
    </source>
</evidence>
<keyword evidence="2" id="KW-1133">Transmembrane helix</keyword>
<name>A0A8H3ITH3_9LECA</name>
<feature type="transmembrane region" description="Helical" evidence="2">
    <location>
        <begin position="159"/>
        <end position="183"/>
    </location>
</feature>
<accession>A0A8H3ITH3</accession>